<evidence type="ECO:0000256" key="1">
    <source>
        <dbReference type="SAM" id="MobiDB-lite"/>
    </source>
</evidence>
<feature type="region of interest" description="Disordered" evidence="1">
    <location>
        <begin position="179"/>
        <end position="198"/>
    </location>
</feature>
<sequence length="198" mass="22267">MDAQLHQPPVLAARALSEADLGLPSPLPSKSLIILRGAPGSGKSHLANSILAHFPYTIILSSDDYFYTSAGYYNFNPKELGQAHEWNQQRCRDHLSPSPSPSLIVIDNTHMQLWEAKPYVQDAMIYGFHVLALEPNTEWWKSRNVQEMTSKNVHGVPYESIKRMIDRYEEDWTVENVLQSSRPELPSQRPPGAGLTSA</sequence>
<dbReference type="PANTHER" id="PTHR13308:SF40">
    <property type="entry name" value="NEDD4-BINDING PROTEIN 2-LIKE 1"/>
    <property type="match status" value="1"/>
</dbReference>
<gene>
    <name evidence="2" type="ORF">SeLEV6574_g01550</name>
</gene>
<proteinExistence type="predicted"/>
<evidence type="ECO:0000313" key="3">
    <source>
        <dbReference type="Proteomes" id="UP000320475"/>
    </source>
</evidence>
<comment type="caution">
    <text evidence="2">The sequence shown here is derived from an EMBL/GenBank/DDBJ whole genome shotgun (WGS) entry which is preliminary data.</text>
</comment>
<dbReference type="InterPro" id="IPR026302">
    <property type="entry name" value="NEDD4-bd_p2"/>
</dbReference>
<dbReference type="PANTHER" id="PTHR13308">
    <property type="entry name" value="NEDD4-BINDING PROTEIN 2-LIKE 1"/>
    <property type="match status" value="1"/>
</dbReference>
<dbReference type="SUPFAM" id="SSF52540">
    <property type="entry name" value="P-loop containing nucleoside triphosphate hydrolases"/>
    <property type="match status" value="1"/>
</dbReference>
<dbReference type="Pfam" id="PF13671">
    <property type="entry name" value="AAA_33"/>
    <property type="match status" value="1"/>
</dbReference>
<accession>A0A507DDG6</accession>
<dbReference type="Proteomes" id="UP000320475">
    <property type="component" value="Unassembled WGS sequence"/>
</dbReference>
<evidence type="ECO:0000313" key="2">
    <source>
        <dbReference type="EMBL" id="TPX49297.1"/>
    </source>
</evidence>
<reference evidence="2 3" key="1">
    <citation type="journal article" date="2019" name="Sci. Rep.">
        <title>Comparative genomics of chytrid fungi reveal insights into the obligate biotrophic and pathogenic lifestyle of Synchytrium endobioticum.</title>
        <authorList>
            <person name="van de Vossenberg B.T.L.H."/>
            <person name="Warris S."/>
            <person name="Nguyen H.D.T."/>
            <person name="van Gent-Pelzer M.P.E."/>
            <person name="Joly D.L."/>
            <person name="van de Geest H.C."/>
            <person name="Bonants P.J.M."/>
            <person name="Smith D.S."/>
            <person name="Levesque C.A."/>
            <person name="van der Lee T.A.J."/>
        </authorList>
    </citation>
    <scope>NUCLEOTIDE SEQUENCE [LARGE SCALE GENOMIC DNA]</scope>
    <source>
        <strain evidence="2 3">LEV6574</strain>
    </source>
</reference>
<dbReference type="InterPro" id="IPR027417">
    <property type="entry name" value="P-loop_NTPase"/>
</dbReference>
<protein>
    <recommendedName>
        <fullName evidence="4">NEDD4-binding protein 2-like 1</fullName>
    </recommendedName>
</protein>
<name>A0A507DDG6_9FUNG</name>
<dbReference type="Gene3D" id="3.40.50.300">
    <property type="entry name" value="P-loop containing nucleotide triphosphate hydrolases"/>
    <property type="match status" value="1"/>
</dbReference>
<dbReference type="EMBL" id="QEAM01000036">
    <property type="protein sequence ID" value="TPX49297.1"/>
    <property type="molecule type" value="Genomic_DNA"/>
</dbReference>
<organism evidence="2 3">
    <name type="scientific">Synchytrium endobioticum</name>
    <dbReference type="NCBI Taxonomy" id="286115"/>
    <lineage>
        <taxon>Eukaryota</taxon>
        <taxon>Fungi</taxon>
        <taxon>Fungi incertae sedis</taxon>
        <taxon>Chytridiomycota</taxon>
        <taxon>Chytridiomycota incertae sedis</taxon>
        <taxon>Chytridiomycetes</taxon>
        <taxon>Synchytriales</taxon>
        <taxon>Synchytriaceae</taxon>
        <taxon>Synchytrium</taxon>
    </lineage>
</organism>
<evidence type="ECO:0008006" key="4">
    <source>
        <dbReference type="Google" id="ProtNLM"/>
    </source>
</evidence>
<dbReference type="AlphaFoldDB" id="A0A507DDG6"/>
<dbReference type="OrthoDB" id="3231855at2759"/>